<name>A0ABN2XBP5_9ACTN</name>
<dbReference type="EMBL" id="BAAAMQ010000010">
    <property type="protein sequence ID" value="GAA2108055.1"/>
    <property type="molecule type" value="Genomic_DNA"/>
</dbReference>
<reference evidence="1 2" key="1">
    <citation type="journal article" date="2019" name="Int. J. Syst. Evol. Microbiol.">
        <title>The Global Catalogue of Microorganisms (GCM) 10K type strain sequencing project: providing services to taxonomists for standard genome sequencing and annotation.</title>
        <authorList>
            <consortium name="The Broad Institute Genomics Platform"/>
            <consortium name="The Broad Institute Genome Sequencing Center for Infectious Disease"/>
            <person name="Wu L."/>
            <person name="Ma J."/>
        </authorList>
    </citation>
    <scope>NUCLEOTIDE SEQUENCE [LARGE SCALE GENOMIC DNA]</scope>
    <source>
        <strain evidence="1 2">JCM 13813</strain>
    </source>
</reference>
<dbReference type="RefSeq" id="WP_231248446.1">
    <property type="nucleotide sequence ID" value="NZ_BAAAMQ010000010.1"/>
</dbReference>
<comment type="caution">
    <text evidence="1">The sequence shown here is derived from an EMBL/GenBank/DDBJ whole genome shotgun (WGS) entry which is preliminary data.</text>
</comment>
<accession>A0ABN2XBP5</accession>
<evidence type="ECO:0000313" key="2">
    <source>
        <dbReference type="Proteomes" id="UP001501161"/>
    </source>
</evidence>
<sequence>MSLEPDLAKVPTPVPQVLWEIFGHEVALTGDGYLDPDNYDPEFNVRCLECVDQVTGKVLTFYTDEFATYPVAGVDHNRVLRALADHLTHNLAYRIPAGVVDAAIMLASLSDDVAAGIELLGEHLTAYSPEPS</sequence>
<organism evidence="1 2">
    <name type="scientific">Nocardioides furvisabuli</name>
    <dbReference type="NCBI Taxonomy" id="375542"/>
    <lineage>
        <taxon>Bacteria</taxon>
        <taxon>Bacillati</taxon>
        <taxon>Actinomycetota</taxon>
        <taxon>Actinomycetes</taxon>
        <taxon>Propionibacteriales</taxon>
        <taxon>Nocardioidaceae</taxon>
        <taxon>Nocardioides</taxon>
    </lineage>
</organism>
<dbReference type="Proteomes" id="UP001501161">
    <property type="component" value="Unassembled WGS sequence"/>
</dbReference>
<gene>
    <name evidence="1" type="ORF">GCM10009726_22120</name>
</gene>
<protein>
    <submittedName>
        <fullName evidence="1">Uncharacterized protein</fullName>
    </submittedName>
</protein>
<keyword evidence="2" id="KW-1185">Reference proteome</keyword>
<proteinExistence type="predicted"/>
<evidence type="ECO:0000313" key="1">
    <source>
        <dbReference type="EMBL" id="GAA2108055.1"/>
    </source>
</evidence>